<keyword evidence="6" id="KW-0067">ATP-binding</keyword>
<evidence type="ECO:0000256" key="6">
    <source>
        <dbReference type="PROSITE-ProRule" id="PRU10141"/>
    </source>
</evidence>
<evidence type="ECO:0000256" key="7">
    <source>
        <dbReference type="SAM" id="Phobius"/>
    </source>
</evidence>
<keyword evidence="9" id="KW-0675">Receptor</keyword>
<accession>A0A8S0QYU3</accession>
<proteinExistence type="predicted"/>
<dbReference type="EMBL" id="CACTIH010002015">
    <property type="protein sequence ID" value="CAA2971494.1"/>
    <property type="molecule type" value="Genomic_DNA"/>
</dbReference>
<dbReference type="PANTHER" id="PTHR47974">
    <property type="entry name" value="OS07G0415500 PROTEIN"/>
    <property type="match status" value="1"/>
</dbReference>
<evidence type="ECO:0000313" key="9">
    <source>
        <dbReference type="EMBL" id="CAA2971494.1"/>
    </source>
</evidence>
<keyword evidence="6" id="KW-0547">Nucleotide-binding</keyword>
<dbReference type="Proteomes" id="UP000594638">
    <property type="component" value="Unassembled WGS sequence"/>
</dbReference>
<evidence type="ECO:0000256" key="2">
    <source>
        <dbReference type="ARBA" id="ARBA00022692"/>
    </source>
</evidence>
<dbReference type="Gramene" id="OE9A008547T1">
    <property type="protein sequence ID" value="OE9A008547C1"/>
    <property type="gene ID" value="OE9A008547"/>
</dbReference>
<comment type="subcellular location">
    <subcellularLocation>
        <location evidence="1">Membrane</location>
        <topology evidence="1">Single-pass membrane protein</topology>
    </subcellularLocation>
</comment>
<keyword evidence="2 7" id="KW-0812">Transmembrane</keyword>
<name>A0A8S0QYU3_OLEEU</name>
<evidence type="ECO:0000256" key="1">
    <source>
        <dbReference type="ARBA" id="ARBA00004167"/>
    </source>
</evidence>
<dbReference type="Gene3D" id="1.10.510.10">
    <property type="entry name" value="Transferase(Phosphotransferase) domain 1"/>
    <property type="match status" value="1"/>
</dbReference>
<evidence type="ECO:0000256" key="3">
    <source>
        <dbReference type="ARBA" id="ARBA00022729"/>
    </source>
</evidence>
<keyword evidence="9" id="KW-0808">Transferase</keyword>
<evidence type="ECO:0000313" key="10">
    <source>
        <dbReference type="Proteomes" id="UP000594638"/>
    </source>
</evidence>
<dbReference type="InterPro" id="IPR011009">
    <property type="entry name" value="Kinase-like_dom_sf"/>
</dbReference>
<evidence type="ECO:0000256" key="5">
    <source>
        <dbReference type="ARBA" id="ARBA00023136"/>
    </source>
</evidence>
<dbReference type="PANTHER" id="PTHR47974:SF4">
    <property type="entry name" value="RECEPTOR-LIKE SERINE_THREONINE-PROTEIN KINASE"/>
    <property type="match status" value="1"/>
</dbReference>
<keyword evidence="4 7" id="KW-1133">Transmembrane helix</keyword>
<dbReference type="GO" id="GO:0016020">
    <property type="term" value="C:membrane"/>
    <property type="evidence" value="ECO:0007669"/>
    <property type="project" value="UniProtKB-SubCell"/>
</dbReference>
<dbReference type="Pfam" id="PF07714">
    <property type="entry name" value="PK_Tyr_Ser-Thr"/>
    <property type="match status" value="1"/>
</dbReference>
<dbReference type="InterPro" id="IPR000719">
    <property type="entry name" value="Prot_kinase_dom"/>
</dbReference>
<comment type="caution">
    <text evidence="9">The sequence shown here is derived from an EMBL/GenBank/DDBJ whole genome shotgun (WGS) entry which is preliminary data.</text>
</comment>
<gene>
    <name evidence="9" type="ORF">OLEA9_A008547</name>
</gene>
<keyword evidence="5 7" id="KW-0472">Membrane</keyword>
<dbReference type="OrthoDB" id="4062651at2759"/>
<keyword evidence="9" id="KW-0418">Kinase</keyword>
<dbReference type="InterPro" id="IPR020635">
    <property type="entry name" value="Tyr_kinase_cat_dom"/>
</dbReference>
<feature type="transmembrane region" description="Helical" evidence="7">
    <location>
        <begin position="12"/>
        <end position="31"/>
    </location>
</feature>
<keyword evidence="10" id="KW-1185">Reference proteome</keyword>
<reference evidence="9 10" key="1">
    <citation type="submission" date="2019-12" db="EMBL/GenBank/DDBJ databases">
        <authorList>
            <person name="Alioto T."/>
            <person name="Alioto T."/>
            <person name="Gomez Garrido J."/>
        </authorList>
    </citation>
    <scope>NUCLEOTIDE SEQUENCE [LARGE SCALE GENOMIC DNA]</scope>
</reference>
<sequence length="174" mass="20027">MHHFGRKTVRWVYIYSFCVALGAIELIFIVLEELGRGGSGAVYKGVLADYKAVAMKRLEDAFLAQGEFLAEMRTIGKINPINLMRMWGFCSEGRYRLLLYEYVDNMSLDKYLFNSNFLGWKQKYAIAFGTAKDFGLAKLSWRDDPGSEITRIRGTKGFMAPEWLQKLMSMDMKL</sequence>
<evidence type="ECO:0000256" key="4">
    <source>
        <dbReference type="ARBA" id="ARBA00022989"/>
    </source>
</evidence>
<dbReference type="InterPro" id="IPR017441">
    <property type="entry name" value="Protein_kinase_ATP_BS"/>
</dbReference>
<keyword evidence="3" id="KW-0732">Signal</keyword>
<protein>
    <submittedName>
        <fullName evidence="9">Receptor kinase 1</fullName>
    </submittedName>
</protein>
<organism evidence="9 10">
    <name type="scientific">Olea europaea subsp. europaea</name>
    <dbReference type="NCBI Taxonomy" id="158383"/>
    <lineage>
        <taxon>Eukaryota</taxon>
        <taxon>Viridiplantae</taxon>
        <taxon>Streptophyta</taxon>
        <taxon>Embryophyta</taxon>
        <taxon>Tracheophyta</taxon>
        <taxon>Spermatophyta</taxon>
        <taxon>Magnoliopsida</taxon>
        <taxon>eudicotyledons</taxon>
        <taxon>Gunneridae</taxon>
        <taxon>Pentapetalae</taxon>
        <taxon>asterids</taxon>
        <taxon>lamiids</taxon>
        <taxon>Lamiales</taxon>
        <taxon>Oleaceae</taxon>
        <taxon>Oleeae</taxon>
        <taxon>Olea</taxon>
    </lineage>
</organism>
<evidence type="ECO:0000259" key="8">
    <source>
        <dbReference type="PROSITE" id="PS50011"/>
    </source>
</evidence>
<dbReference type="AlphaFoldDB" id="A0A8S0QYU3"/>
<dbReference type="SUPFAM" id="SSF56112">
    <property type="entry name" value="Protein kinase-like (PK-like)"/>
    <property type="match status" value="1"/>
</dbReference>
<dbReference type="GO" id="GO:0004713">
    <property type="term" value="F:protein tyrosine kinase activity"/>
    <property type="evidence" value="ECO:0007669"/>
    <property type="project" value="InterPro"/>
</dbReference>
<feature type="binding site" evidence="6">
    <location>
        <position position="56"/>
    </location>
    <ligand>
        <name>ATP</name>
        <dbReference type="ChEBI" id="CHEBI:30616"/>
    </ligand>
</feature>
<dbReference type="InterPro" id="IPR001245">
    <property type="entry name" value="Ser-Thr/Tyr_kinase_cat_dom"/>
</dbReference>
<dbReference type="PROSITE" id="PS50011">
    <property type="entry name" value="PROTEIN_KINASE_DOM"/>
    <property type="match status" value="1"/>
</dbReference>
<dbReference type="PROSITE" id="PS00107">
    <property type="entry name" value="PROTEIN_KINASE_ATP"/>
    <property type="match status" value="1"/>
</dbReference>
<dbReference type="SMART" id="SM00219">
    <property type="entry name" value="TyrKc"/>
    <property type="match status" value="1"/>
</dbReference>
<feature type="domain" description="Protein kinase" evidence="8">
    <location>
        <begin position="28"/>
        <end position="174"/>
    </location>
</feature>
<dbReference type="GO" id="GO:0005524">
    <property type="term" value="F:ATP binding"/>
    <property type="evidence" value="ECO:0007669"/>
    <property type="project" value="UniProtKB-UniRule"/>
</dbReference>